<dbReference type="AlphaFoldDB" id="A0AAN9I1Q2"/>
<proteinExistence type="predicted"/>
<evidence type="ECO:0000313" key="2">
    <source>
        <dbReference type="Proteomes" id="UP001359559"/>
    </source>
</evidence>
<organism evidence="1 2">
    <name type="scientific">Clitoria ternatea</name>
    <name type="common">Butterfly pea</name>
    <dbReference type="NCBI Taxonomy" id="43366"/>
    <lineage>
        <taxon>Eukaryota</taxon>
        <taxon>Viridiplantae</taxon>
        <taxon>Streptophyta</taxon>
        <taxon>Embryophyta</taxon>
        <taxon>Tracheophyta</taxon>
        <taxon>Spermatophyta</taxon>
        <taxon>Magnoliopsida</taxon>
        <taxon>eudicotyledons</taxon>
        <taxon>Gunneridae</taxon>
        <taxon>Pentapetalae</taxon>
        <taxon>rosids</taxon>
        <taxon>fabids</taxon>
        <taxon>Fabales</taxon>
        <taxon>Fabaceae</taxon>
        <taxon>Papilionoideae</taxon>
        <taxon>50 kb inversion clade</taxon>
        <taxon>NPAAA clade</taxon>
        <taxon>indigoferoid/millettioid clade</taxon>
        <taxon>Phaseoleae</taxon>
        <taxon>Clitoria</taxon>
    </lineage>
</organism>
<dbReference type="EMBL" id="JAYKXN010000008">
    <property type="protein sequence ID" value="KAK7264233.1"/>
    <property type="molecule type" value="Genomic_DNA"/>
</dbReference>
<gene>
    <name evidence="1" type="ORF">RJT34_31839</name>
</gene>
<name>A0AAN9I1Q2_CLITE</name>
<comment type="caution">
    <text evidence="1">The sequence shown here is derived from an EMBL/GenBank/DDBJ whole genome shotgun (WGS) entry which is preliminary data.</text>
</comment>
<dbReference type="Proteomes" id="UP001359559">
    <property type="component" value="Unassembled WGS sequence"/>
</dbReference>
<evidence type="ECO:0000313" key="1">
    <source>
        <dbReference type="EMBL" id="KAK7264233.1"/>
    </source>
</evidence>
<sequence>MCTRLNGVCYRHKWQCSQIYVLSGPFSTMRVREGREREREREQSNRQLSLTVTRSAFRCVLFQINLFQIHTVPFSHQASWGRSEL</sequence>
<protein>
    <submittedName>
        <fullName evidence="1">Uncharacterized protein</fullName>
    </submittedName>
</protein>
<keyword evidence="2" id="KW-1185">Reference proteome</keyword>
<accession>A0AAN9I1Q2</accession>
<reference evidence="1 2" key="1">
    <citation type="submission" date="2024-01" db="EMBL/GenBank/DDBJ databases">
        <title>The genomes of 5 underutilized Papilionoideae crops provide insights into root nodulation and disease resistance.</title>
        <authorList>
            <person name="Yuan L."/>
        </authorList>
    </citation>
    <scope>NUCLEOTIDE SEQUENCE [LARGE SCALE GENOMIC DNA]</scope>
    <source>
        <strain evidence="1">LY-2023</strain>
        <tissue evidence="1">Leaf</tissue>
    </source>
</reference>